<gene>
    <name evidence="2" type="ORF">PVAP13_2NG062600</name>
</gene>
<accession>A0A8T0V6T2</accession>
<keyword evidence="3" id="KW-1185">Reference proteome</keyword>
<dbReference type="AlphaFoldDB" id="A0A8T0V6T2"/>
<evidence type="ECO:0000313" key="2">
    <source>
        <dbReference type="EMBL" id="KAG2632092.1"/>
    </source>
</evidence>
<name>A0A8T0V6T2_PANVG</name>
<feature type="coiled-coil region" evidence="1">
    <location>
        <begin position="39"/>
        <end position="66"/>
    </location>
</feature>
<evidence type="ECO:0000256" key="1">
    <source>
        <dbReference type="SAM" id="Coils"/>
    </source>
</evidence>
<keyword evidence="1" id="KW-0175">Coiled coil</keyword>
<protein>
    <submittedName>
        <fullName evidence="2">Uncharacterized protein</fullName>
    </submittedName>
</protein>
<dbReference type="Proteomes" id="UP000823388">
    <property type="component" value="Chromosome 2N"/>
</dbReference>
<reference evidence="2" key="1">
    <citation type="submission" date="2020-05" db="EMBL/GenBank/DDBJ databases">
        <title>WGS assembly of Panicum virgatum.</title>
        <authorList>
            <person name="Lovell J.T."/>
            <person name="Jenkins J."/>
            <person name="Shu S."/>
            <person name="Juenger T.E."/>
            <person name="Schmutz J."/>
        </authorList>
    </citation>
    <scope>NUCLEOTIDE SEQUENCE</scope>
    <source>
        <strain evidence="2">AP13</strain>
    </source>
</reference>
<evidence type="ECO:0000313" key="3">
    <source>
        <dbReference type="Proteomes" id="UP000823388"/>
    </source>
</evidence>
<organism evidence="2 3">
    <name type="scientific">Panicum virgatum</name>
    <name type="common">Blackwell switchgrass</name>
    <dbReference type="NCBI Taxonomy" id="38727"/>
    <lineage>
        <taxon>Eukaryota</taxon>
        <taxon>Viridiplantae</taxon>
        <taxon>Streptophyta</taxon>
        <taxon>Embryophyta</taxon>
        <taxon>Tracheophyta</taxon>
        <taxon>Spermatophyta</taxon>
        <taxon>Magnoliopsida</taxon>
        <taxon>Liliopsida</taxon>
        <taxon>Poales</taxon>
        <taxon>Poaceae</taxon>
        <taxon>PACMAD clade</taxon>
        <taxon>Panicoideae</taxon>
        <taxon>Panicodae</taxon>
        <taxon>Paniceae</taxon>
        <taxon>Panicinae</taxon>
        <taxon>Panicum</taxon>
        <taxon>Panicum sect. Hiantes</taxon>
    </lineage>
</organism>
<comment type="caution">
    <text evidence="2">The sequence shown here is derived from an EMBL/GenBank/DDBJ whole genome shotgun (WGS) entry which is preliminary data.</text>
</comment>
<dbReference type="EMBL" id="CM029040">
    <property type="protein sequence ID" value="KAG2632092.1"/>
    <property type="molecule type" value="Genomic_DNA"/>
</dbReference>
<sequence length="174" mass="19939">MAAACERTRILEERLQREFEISQSTARILERIDAYIGRGQALEAENARLREALENERADKAAAFQRTRVLEGRLQTESERIQIESEIGQKVEAALSKLLQDYQDLVLQISVSSKELAMLRNSFDMLEKENTVYKKSRKKFMGEDINFCCLMCAAPVKNLSVLNGAKILKVRIHF</sequence>
<proteinExistence type="predicted"/>